<keyword evidence="3 13" id="KW-0808">Transferase</keyword>
<dbReference type="SUPFAM" id="SSF55326">
    <property type="entry name" value="PurM N-terminal domain-like"/>
    <property type="match status" value="1"/>
</dbReference>
<dbReference type="Pfam" id="PF02769">
    <property type="entry name" value="AIRS_C"/>
    <property type="match status" value="1"/>
</dbReference>
<evidence type="ECO:0000259" key="10">
    <source>
        <dbReference type="Pfam" id="PF00586"/>
    </source>
</evidence>
<keyword evidence="8" id="KW-0560">Oxidoreductase</keyword>
<keyword evidence="7" id="KW-0067">ATP-binding</keyword>
<dbReference type="InterPro" id="IPR036921">
    <property type="entry name" value="PurM-like_N_sf"/>
</dbReference>
<dbReference type="SUPFAM" id="SSF56042">
    <property type="entry name" value="PurM C-terminal domain-like"/>
    <property type="match status" value="1"/>
</dbReference>
<dbReference type="InterPro" id="IPR023753">
    <property type="entry name" value="FAD/NAD-binding_dom"/>
</dbReference>
<evidence type="ECO:0000256" key="7">
    <source>
        <dbReference type="ARBA" id="ARBA00022840"/>
    </source>
</evidence>
<dbReference type="InterPro" id="IPR017584">
    <property type="entry name" value="Pyridine_nucleo_diS_OxRdtase_N"/>
</dbReference>
<proteinExistence type="predicted"/>
<keyword evidence="9" id="KW-0711">Selenium</keyword>
<evidence type="ECO:0000256" key="9">
    <source>
        <dbReference type="ARBA" id="ARBA00023266"/>
    </source>
</evidence>
<dbReference type="InterPro" id="IPR010918">
    <property type="entry name" value="PurM-like_C_dom"/>
</dbReference>
<dbReference type="GO" id="GO:0004756">
    <property type="term" value="F:selenide, water dikinase activity"/>
    <property type="evidence" value="ECO:0007669"/>
    <property type="project" value="UniProtKB-EC"/>
</dbReference>
<accession>A0A4Z0W8F0</accession>
<feature type="domain" description="PurM-like N-terminal" evidence="10">
    <location>
        <begin position="431"/>
        <end position="540"/>
    </location>
</feature>
<dbReference type="CDD" id="cd02195">
    <property type="entry name" value="SelD"/>
    <property type="match status" value="1"/>
</dbReference>
<organism evidence="13 14">
    <name type="scientific">Natronospirillum operosum</name>
    <dbReference type="NCBI Taxonomy" id="2759953"/>
    <lineage>
        <taxon>Bacteria</taxon>
        <taxon>Pseudomonadati</taxon>
        <taxon>Pseudomonadota</taxon>
        <taxon>Gammaproteobacteria</taxon>
        <taxon>Oceanospirillales</taxon>
        <taxon>Natronospirillaceae</taxon>
        <taxon>Natronospirillum</taxon>
    </lineage>
</organism>
<dbReference type="OrthoDB" id="9767928at2"/>
<gene>
    <name evidence="13" type="primary">selD</name>
    <name evidence="13" type="ORF">E4656_19130</name>
</gene>
<feature type="domain" description="FAD/NAD(P)-binding" evidence="12">
    <location>
        <begin position="12"/>
        <end position="309"/>
    </location>
</feature>
<evidence type="ECO:0000259" key="12">
    <source>
        <dbReference type="Pfam" id="PF07992"/>
    </source>
</evidence>
<keyword evidence="6" id="KW-0274">FAD</keyword>
<comment type="cofactor">
    <cofactor evidence="1">
        <name>FAD</name>
        <dbReference type="ChEBI" id="CHEBI:57692"/>
    </cofactor>
</comment>
<evidence type="ECO:0000256" key="1">
    <source>
        <dbReference type="ARBA" id="ARBA00001974"/>
    </source>
</evidence>
<name>A0A4Z0W8F0_9GAMM</name>
<keyword evidence="14" id="KW-1185">Reference proteome</keyword>
<dbReference type="InterPro" id="IPR051169">
    <property type="entry name" value="NADH-Q_oxidoreductase"/>
</dbReference>
<dbReference type="Gene3D" id="3.90.650.10">
    <property type="entry name" value="PurM-like C-terminal domain"/>
    <property type="match status" value="1"/>
</dbReference>
<evidence type="ECO:0000313" key="13">
    <source>
        <dbReference type="EMBL" id="TGG90241.1"/>
    </source>
</evidence>
<sequence length="722" mass="77527">MKATPPESERELVLVGGGHTHALLIRRLGMRPLPGVRVTLISESAMTPYSGMLPGLIAGHYTFDETHIDLNRLCQRCGVRFVEGRLTGFDPQARRLQIRGRPELRYDLVSFDTGSTPNLSIPGAREHAVGVKPVSHFHDAWSRLLAQLEQTPTQPLHWGVVGAGAGGVELVLAMVHRLRGRSGLNLHLIFSSERVLPGYPTGVVRAAERALQTAGVTLHAGAQVTAVTADGVTLETGHTIALHRTVLCTPASAPDWPARAGLDTANDGFIAVNQYLQSTSHATVFAAGDVAEMVDDPRPKAGVYAVRQAPTLQHNIERWFRQQPLEPIRLQRRFLSLLSLGDRRATGSRNGLSFTGYWVWRWKDRIDRRFMDALNNFRPGMAQNSDASETPAPMHCAGCGSKLGPELLQDTLADLPQVQKEAVLPALGKAEDASLWTPTPGRQIAQSVDGFRAFSDDLYRLGQVAVHHALSDLYAMNATPVSAQVWINLAFGHARVQAGDFRQVMRGIAEALVANDCVLAGGHSTEGLETHLSVTASGEVAPDRIWRKSGARSGDWLVLSKPLGTGVILAADMTGDAPAGSMTAAWDSMLNSNREAWLALQQLQPNAVTDVTGFGLLGHLLEMLEGSELSAELQAEAIPALPGALDLLAAGRQSSLVPHLLPQLNHCHSEAGVNPALTQLLLDPQTSGGLLAAVPDISALPATFAVIGRLDQRSEASAVRVL</sequence>
<keyword evidence="5 13" id="KW-0418">Kinase</keyword>
<keyword evidence="2" id="KW-0285">Flavoprotein</keyword>
<comment type="caution">
    <text evidence="13">The sequence shown here is derived from an EMBL/GenBank/DDBJ whole genome shotgun (WGS) entry which is preliminary data.</text>
</comment>
<protein>
    <submittedName>
        <fullName evidence="13">Selenide, water dikinase SelD</fullName>
        <ecNumber evidence="13">2.7.9.3</ecNumber>
    </submittedName>
</protein>
<dbReference type="InterPro" id="IPR004536">
    <property type="entry name" value="SPS/SelD"/>
</dbReference>
<keyword evidence="4" id="KW-0547">Nucleotide-binding</keyword>
<dbReference type="EMBL" id="SRMF01000015">
    <property type="protein sequence ID" value="TGG90241.1"/>
    <property type="molecule type" value="Genomic_DNA"/>
</dbReference>
<evidence type="ECO:0000259" key="11">
    <source>
        <dbReference type="Pfam" id="PF02769"/>
    </source>
</evidence>
<dbReference type="GO" id="GO:0003955">
    <property type="term" value="F:NAD(P)H dehydrogenase (quinone) activity"/>
    <property type="evidence" value="ECO:0007669"/>
    <property type="project" value="TreeGrafter"/>
</dbReference>
<dbReference type="InterPro" id="IPR016188">
    <property type="entry name" value="PurM-like_N"/>
</dbReference>
<dbReference type="NCBIfam" id="TIGR03169">
    <property type="entry name" value="Nterm_to_SelD"/>
    <property type="match status" value="1"/>
</dbReference>
<dbReference type="RefSeq" id="WP_135484934.1">
    <property type="nucleotide sequence ID" value="NZ_SRMF01000015.1"/>
</dbReference>
<evidence type="ECO:0000256" key="3">
    <source>
        <dbReference type="ARBA" id="ARBA00022679"/>
    </source>
</evidence>
<evidence type="ECO:0000313" key="14">
    <source>
        <dbReference type="Proteomes" id="UP000297475"/>
    </source>
</evidence>
<dbReference type="SUPFAM" id="SSF51905">
    <property type="entry name" value="FAD/NAD(P)-binding domain"/>
    <property type="match status" value="2"/>
</dbReference>
<dbReference type="PANTHER" id="PTHR42913:SF9">
    <property type="entry name" value="SLR1591 PROTEIN"/>
    <property type="match status" value="1"/>
</dbReference>
<reference evidence="13 14" key="1">
    <citation type="submission" date="2019-04" db="EMBL/GenBank/DDBJ databases">
        <title>Natronospirillum operosus gen. nov., sp. nov., a haloalkaliphilic satellite isolated from decaying biomass of laboratory culture of cyanobacterium Geitlerinema sp. and proposal of Natronospirillaceae fam. nov. and Saccharospirillaceae fam. nov.</title>
        <authorList>
            <person name="Kevbrin V."/>
            <person name="Boltyanskaya Y."/>
            <person name="Koziaeva V."/>
            <person name="Grouzdev D.S."/>
            <person name="Park M."/>
            <person name="Cho J."/>
        </authorList>
    </citation>
    <scope>NUCLEOTIDE SEQUENCE [LARGE SCALE GENOMIC DNA]</scope>
    <source>
        <strain evidence="13 14">G-116</strain>
    </source>
</reference>
<evidence type="ECO:0000256" key="2">
    <source>
        <dbReference type="ARBA" id="ARBA00022630"/>
    </source>
</evidence>
<evidence type="ECO:0000256" key="5">
    <source>
        <dbReference type="ARBA" id="ARBA00022777"/>
    </source>
</evidence>
<dbReference type="Gene3D" id="3.50.50.100">
    <property type="match status" value="1"/>
</dbReference>
<dbReference type="NCBIfam" id="TIGR00476">
    <property type="entry name" value="selD"/>
    <property type="match status" value="1"/>
</dbReference>
<dbReference type="GO" id="GO:0019646">
    <property type="term" value="P:aerobic electron transport chain"/>
    <property type="evidence" value="ECO:0007669"/>
    <property type="project" value="TreeGrafter"/>
</dbReference>
<feature type="domain" description="PurM-like C-terminal" evidence="11">
    <location>
        <begin position="552"/>
        <end position="642"/>
    </location>
</feature>
<dbReference type="Pfam" id="PF07992">
    <property type="entry name" value="Pyr_redox_2"/>
    <property type="match status" value="1"/>
</dbReference>
<dbReference type="InterPro" id="IPR036188">
    <property type="entry name" value="FAD/NAD-bd_sf"/>
</dbReference>
<dbReference type="InterPro" id="IPR036676">
    <property type="entry name" value="PurM-like_C_sf"/>
</dbReference>
<dbReference type="PANTHER" id="PTHR42913">
    <property type="entry name" value="APOPTOSIS-INDUCING FACTOR 1"/>
    <property type="match status" value="1"/>
</dbReference>
<dbReference type="Proteomes" id="UP000297475">
    <property type="component" value="Unassembled WGS sequence"/>
</dbReference>
<dbReference type="EC" id="2.7.9.3" evidence="13"/>
<evidence type="ECO:0000256" key="8">
    <source>
        <dbReference type="ARBA" id="ARBA00023002"/>
    </source>
</evidence>
<evidence type="ECO:0000256" key="6">
    <source>
        <dbReference type="ARBA" id="ARBA00022827"/>
    </source>
</evidence>
<dbReference type="Pfam" id="PF00586">
    <property type="entry name" value="AIRS"/>
    <property type="match status" value="1"/>
</dbReference>
<dbReference type="AlphaFoldDB" id="A0A4Z0W8F0"/>
<dbReference type="Gene3D" id="3.30.1330.10">
    <property type="entry name" value="PurM-like, N-terminal domain"/>
    <property type="match status" value="1"/>
</dbReference>
<dbReference type="GO" id="GO:0005524">
    <property type="term" value="F:ATP binding"/>
    <property type="evidence" value="ECO:0007669"/>
    <property type="project" value="UniProtKB-KW"/>
</dbReference>
<evidence type="ECO:0000256" key="4">
    <source>
        <dbReference type="ARBA" id="ARBA00022741"/>
    </source>
</evidence>